<dbReference type="AlphaFoldDB" id="A0A0F7RZF9"/>
<dbReference type="SUPFAM" id="SSF51905">
    <property type="entry name" value="FAD/NAD(P)-binding domain"/>
    <property type="match status" value="2"/>
</dbReference>
<evidence type="ECO:0000313" key="12">
    <source>
        <dbReference type="EMBL" id="CDU25199.1"/>
    </source>
</evidence>
<dbReference type="GO" id="GO:0005509">
    <property type="term" value="F:calcium ion binding"/>
    <property type="evidence" value="ECO:0007669"/>
    <property type="project" value="InterPro"/>
</dbReference>
<keyword evidence="7" id="KW-0560">Oxidoreductase</keyword>
<dbReference type="InterPro" id="IPR011992">
    <property type="entry name" value="EF-hand-dom_pair"/>
</dbReference>
<dbReference type="CDD" id="cd00051">
    <property type="entry name" value="EFh"/>
    <property type="match status" value="1"/>
</dbReference>
<dbReference type="InterPro" id="IPR054585">
    <property type="entry name" value="NDH2-like_C"/>
</dbReference>
<evidence type="ECO:0000256" key="3">
    <source>
        <dbReference type="ARBA" id="ARBA00022630"/>
    </source>
</evidence>
<organism evidence="11 13">
    <name type="scientific">Sporisorium scitamineum</name>
    <dbReference type="NCBI Taxonomy" id="49012"/>
    <lineage>
        <taxon>Eukaryota</taxon>
        <taxon>Fungi</taxon>
        <taxon>Dikarya</taxon>
        <taxon>Basidiomycota</taxon>
        <taxon>Ustilaginomycotina</taxon>
        <taxon>Ustilaginomycetes</taxon>
        <taxon>Ustilaginales</taxon>
        <taxon>Ustilaginaceae</taxon>
        <taxon>Sporisorium</taxon>
    </lineage>
</organism>
<keyword evidence="9" id="KW-0472">Membrane</keyword>
<evidence type="ECO:0000256" key="8">
    <source>
        <dbReference type="ARBA" id="ARBA00023027"/>
    </source>
</evidence>
<dbReference type="Proteomes" id="UP000242770">
    <property type="component" value="Unassembled WGS sequence"/>
</dbReference>
<evidence type="ECO:0000313" key="11">
    <source>
        <dbReference type="EMBL" id="CDS00733.1"/>
    </source>
</evidence>
<dbReference type="GO" id="GO:0005743">
    <property type="term" value="C:mitochondrial inner membrane"/>
    <property type="evidence" value="ECO:0007669"/>
    <property type="project" value="UniProtKB-SubCell"/>
</dbReference>
<sequence length="693" mass="76187">MVVARAVAYRAGESARAVPHSALLPTGVRSSFSTSARVSSVSTPLNEAAQAAIPKKRGIVAKTLRFTGYTVGSIVFGLAATTAIILAHDALTYREAHVDKVPLAPLALSPKKGGPKNLPILSAYAEDEQDEISKELAGKERLVIVGGGWAAVGLLKTLDPEKYNVTLISPNNYYLFNPLLPSAAVGTVEPRSLIEPLRKLLARVHGHYIQGFATDVVMGENKPVYQGGQQRLLQVNVISGDDWDGEALCGNAAVVSERKETKGKSIYVPYDRLIVAVGSVTNTHGVPGLENCFHLKTIGDARKIRTHILDNLEIASLPTTTEDERKRLLSFVVCGGGPTGVETAAEISDMINEDVFDYFPKVLRSQAQVHLIQSREHILNTYSEKISEYAEAKFARDAVDVIVNARVKRVEPDRVLYTVKDPKTGKVTEMEVPSGFTLWSTGIAMSPFTKRVTEILPNQSHLKALQIDSHLRVKGAPLGTMYALGDASTIDTRLIDYLYDFVDRYDKDKNGRLSYDEFETFAKAIRHKFPIASKHFTKLREMFDEYDKDKDGQLNLNEIANVLIETGNKMTALPATAQVAAQQGHYLGVKLNKLAARRDSGQDMHPHTAEEVLDVDDEVYKPFTYRNFGSLAYIGNAAAFDLPIPGGSFAGGLIAMYAWRSFYLSESVSMRTRALLLGDYIKRGIWGRDLSRI</sequence>
<dbReference type="InterPro" id="IPR023753">
    <property type="entry name" value="FAD/NAD-binding_dom"/>
</dbReference>
<dbReference type="SUPFAM" id="SSF47473">
    <property type="entry name" value="EF-hand"/>
    <property type="match status" value="1"/>
</dbReference>
<dbReference type="STRING" id="49012.A0A0F7RZF9"/>
<keyword evidence="5" id="KW-0106">Calcium</keyword>
<evidence type="ECO:0000256" key="1">
    <source>
        <dbReference type="ARBA" id="ARBA00004137"/>
    </source>
</evidence>
<evidence type="ECO:0000256" key="7">
    <source>
        <dbReference type="ARBA" id="ARBA00023002"/>
    </source>
</evidence>
<dbReference type="SMART" id="SM00054">
    <property type="entry name" value="EFh"/>
    <property type="match status" value="2"/>
</dbReference>
<evidence type="ECO:0000259" key="10">
    <source>
        <dbReference type="PROSITE" id="PS50222"/>
    </source>
</evidence>
<evidence type="ECO:0000256" key="6">
    <source>
        <dbReference type="ARBA" id="ARBA00022946"/>
    </source>
</evidence>
<keyword evidence="6" id="KW-0809">Transit peptide</keyword>
<dbReference type="Pfam" id="PF13202">
    <property type="entry name" value="EF-hand_5"/>
    <property type="match status" value="1"/>
</dbReference>
<evidence type="ECO:0000256" key="2">
    <source>
        <dbReference type="ARBA" id="ARBA00005272"/>
    </source>
</evidence>
<feature type="transmembrane region" description="Helical" evidence="9">
    <location>
        <begin position="66"/>
        <end position="87"/>
    </location>
</feature>
<dbReference type="Pfam" id="PF00036">
    <property type="entry name" value="EF-hand_1"/>
    <property type="match status" value="1"/>
</dbReference>
<keyword evidence="3" id="KW-0285">Flavoprotein</keyword>
<keyword evidence="8" id="KW-0520">NAD</keyword>
<feature type="domain" description="EF-hand" evidence="10">
    <location>
        <begin position="493"/>
        <end position="528"/>
    </location>
</feature>
<evidence type="ECO:0000313" key="13">
    <source>
        <dbReference type="Proteomes" id="UP000242770"/>
    </source>
</evidence>
<evidence type="ECO:0000256" key="5">
    <source>
        <dbReference type="ARBA" id="ARBA00022837"/>
    </source>
</evidence>
<comment type="subcellular location">
    <subcellularLocation>
        <location evidence="1">Mitochondrion inner membrane</location>
        <topology evidence="1">Peripheral membrane protein</topology>
        <orientation evidence="1">Intermembrane side</orientation>
    </subcellularLocation>
</comment>
<protein>
    <submittedName>
        <fullName evidence="12">Probable NADH dehydrogenase (Ubiquinone), 64 kD subunit, mitochondrial</fullName>
    </submittedName>
</protein>
<dbReference type="Gene3D" id="3.50.50.100">
    <property type="match status" value="2"/>
</dbReference>
<dbReference type="InterPro" id="IPR018247">
    <property type="entry name" value="EF_Hand_1_Ca_BS"/>
</dbReference>
<dbReference type="InterPro" id="IPR036188">
    <property type="entry name" value="FAD/NAD-bd_sf"/>
</dbReference>
<dbReference type="PROSITE" id="PS50222">
    <property type="entry name" value="EF_HAND_2"/>
    <property type="match status" value="2"/>
</dbReference>
<dbReference type="PROSITE" id="PS00018">
    <property type="entry name" value="EF_HAND_1"/>
    <property type="match status" value="2"/>
</dbReference>
<keyword evidence="4" id="KW-0274">FAD</keyword>
<dbReference type="InterPro" id="IPR045024">
    <property type="entry name" value="NDH-2"/>
</dbReference>
<evidence type="ECO:0000256" key="4">
    <source>
        <dbReference type="ARBA" id="ARBA00022827"/>
    </source>
</evidence>
<dbReference type="Pfam" id="PF07992">
    <property type="entry name" value="Pyr_redox_2"/>
    <property type="match status" value="1"/>
</dbReference>
<dbReference type="OrthoDB" id="5376590at2759"/>
<keyword evidence="9" id="KW-0812">Transmembrane</keyword>
<dbReference type="PANTHER" id="PTHR43706">
    <property type="entry name" value="NADH DEHYDROGENASE"/>
    <property type="match status" value="1"/>
</dbReference>
<dbReference type="EMBL" id="CCFA01002941">
    <property type="protein sequence ID" value="CDS00733.1"/>
    <property type="molecule type" value="Genomic_DNA"/>
</dbReference>
<name>A0A0F7RZF9_9BASI</name>
<dbReference type="InterPro" id="IPR002048">
    <property type="entry name" value="EF_hand_dom"/>
</dbReference>
<dbReference type="PANTHER" id="PTHR43706:SF50">
    <property type="entry name" value="NADH DEHYDROGENASE (UBIQUINONE)-RELATED"/>
    <property type="match status" value="1"/>
</dbReference>
<accession>A0A0F7RZF9</accession>
<keyword evidence="12" id="KW-0830">Ubiquinone</keyword>
<keyword evidence="9" id="KW-1133">Transmembrane helix</keyword>
<comment type="similarity">
    <text evidence="2">Belongs to the NADH dehydrogenase family.</text>
</comment>
<proteinExistence type="inferred from homology"/>
<feature type="domain" description="EF-hand" evidence="10">
    <location>
        <begin position="534"/>
        <end position="569"/>
    </location>
</feature>
<dbReference type="Pfam" id="PF22366">
    <property type="entry name" value="NDH2_C"/>
    <property type="match status" value="1"/>
</dbReference>
<dbReference type="GO" id="GO:0003954">
    <property type="term" value="F:NADH dehydrogenase activity"/>
    <property type="evidence" value="ECO:0007669"/>
    <property type="project" value="InterPro"/>
</dbReference>
<reference evidence="11" key="3">
    <citation type="submission" date="2014-06" db="EMBL/GenBank/DDBJ databases">
        <authorList>
            <person name="Berkman J.Paul."/>
        </authorList>
    </citation>
    <scope>NUCLEOTIDE SEQUENCE [LARGE SCALE GENOMIC DNA]</scope>
</reference>
<gene>
    <name evidence="11" type="primary">SSCI49720.1</name>
    <name evidence="12" type="ORF">SPSC_05033</name>
</gene>
<evidence type="ECO:0000256" key="9">
    <source>
        <dbReference type="SAM" id="Phobius"/>
    </source>
</evidence>
<keyword evidence="13" id="KW-1185">Reference proteome</keyword>
<dbReference type="EMBL" id="LK056684">
    <property type="protein sequence ID" value="CDU25199.1"/>
    <property type="molecule type" value="Genomic_DNA"/>
</dbReference>
<reference evidence="12" key="1">
    <citation type="submission" date="2014-06" db="EMBL/GenBank/DDBJ databases">
        <authorList>
            <person name="Ju J."/>
            <person name="Zhang J."/>
        </authorList>
    </citation>
    <scope>NUCLEOTIDE SEQUENCE</scope>
    <source>
        <strain evidence="12">SscI8</strain>
    </source>
</reference>
<reference evidence="13" key="2">
    <citation type="submission" date="2014-06" db="EMBL/GenBank/DDBJ databases">
        <authorList>
            <person name="Berkman P.J."/>
        </authorList>
    </citation>
    <scope>NUCLEOTIDE SEQUENCE [LARGE SCALE GENOMIC DNA]</scope>
</reference>